<evidence type="ECO:0000313" key="2">
    <source>
        <dbReference type="Proteomes" id="UP001454036"/>
    </source>
</evidence>
<reference evidence="1 2" key="1">
    <citation type="submission" date="2024-01" db="EMBL/GenBank/DDBJ databases">
        <title>The complete chloroplast genome sequence of Lithospermum erythrorhizon: insights into the phylogenetic relationship among Boraginaceae species and the maternal lineages of purple gromwells.</title>
        <authorList>
            <person name="Okada T."/>
            <person name="Watanabe K."/>
        </authorList>
    </citation>
    <scope>NUCLEOTIDE SEQUENCE [LARGE SCALE GENOMIC DNA]</scope>
</reference>
<keyword evidence="2" id="KW-1185">Reference proteome</keyword>
<organism evidence="1 2">
    <name type="scientific">Lithospermum erythrorhizon</name>
    <name type="common">Purple gromwell</name>
    <name type="synonym">Lithospermum officinale var. erythrorhizon</name>
    <dbReference type="NCBI Taxonomy" id="34254"/>
    <lineage>
        <taxon>Eukaryota</taxon>
        <taxon>Viridiplantae</taxon>
        <taxon>Streptophyta</taxon>
        <taxon>Embryophyta</taxon>
        <taxon>Tracheophyta</taxon>
        <taxon>Spermatophyta</taxon>
        <taxon>Magnoliopsida</taxon>
        <taxon>eudicotyledons</taxon>
        <taxon>Gunneridae</taxon>
        <taxon>Pentapetalae</taxon>
        <taxon>asterids</taxon>
        <taxon>lamiids</taxon>
        <taxon>Boraginales</taxon>
        <taxon>Boraginaceae</taxon>
        <taxon>Boraginoideae</taxon>
        <taxon>Lithospermeae</taxon>
        <taxon>Lithospermum</taxon>
    </lineage>
</organism>
<name>A0AAV3NGJ3_LITER</name>
<dbReference type="PANTHER" id="PTHR31973">
    <property type="entry name" value="POLYPROTEIN, PUTATIVE-RELATED"/>
    <property type="match status" value="1"/>
</dbReference>
<comment type="caution">
    <text evidence="1">The sequence shown here is derived from an EMBL/GenBank/DDBJ whole genome shotgun (WGS) entry which is preliminary data.</text>
</comment>
<gene>
    <name evidence="1" type="ORF">LIER_34932</name>
</gene>
<proteinExistence type="predicted"/>
<dbReference type="PANTHER" id="PTHR31973:SF187">
    <property type="entry name" value="MUTATOR TRANSPOSASE MUDRA PROTEIN"/>
    <property type="match status" value="1"/>
</dbReference>
<dbReference type="AlphaFoldDB" id="A0AAV3NGJ3"/>
<dbReference type="EMBL" id="BAABME010014944">
    <property type="protein sequence ID" value="GAA0138457.1"/>
    <property type="molecule type" value="Genomic_DNA"/>
</dbReference>
<dbReference type="Proteomes" id="UP001454036">
    <property type="component" value="Unassembled WGS sequence"/>
</dbReference>
<sequence length="161" mass="18925">MKFKCKYPCTKNCPQTRTKLGESSFFAEVFQELFRMCPDIKILALQVAIKNKFSLKISKDIARRAKDEARSKLEGDHAGQFRQLWDYGHELKRTHSGSTIIIYYEKGFEMNNENRIRLGFLYQTNRRDLRVQYAKNSAIVNTELVCTIFTIISRRITRVET</sequence>
<protein>
    <submittedName>
        <fullName evidence="1">Uncharacterized protein</fullName>
    </submittedName>
</protein>
<accession>A0AAV3NGJ3</accession>
<evidence type="ECO:0000313" key="1">
    <source>
        <dbReference type="EMBL" id="GAA0138457.1"/>
    </source>
</evidence>